<dbReference type="PANTHER" id="PTHR43124:SF3">
    <property type="entry name" value="CHLORAMPHENICOL EFFLUX PUMP RV0191"/>
    <property type="match status" value="1"/>
</dbReference>
<organism evidence="8 10">
    <name type="scientific">Streptomyces griseochromogenes</name>
    <dbReference type="NCBI Taxonomy" id="68214"/>
    <lineage>
        <taxon>Bacteria</taxon>
        <taxon>Bacillati</taxon>
        <taxon>Actinomycetota</taxon>
        <taxon>Actinomycetes</taxon>
        <taxon>Kitasatosporales</taxon>
        <taxon>Streptomycetaceae</taxon>
        <taxon>Streptomyces</taxon>
    </lineage>
</organism>
<dbReference type="PROSITE" id="PS50850">
    <property type="entry name" value="MFS"/>
    <property type="match status" value="1"/>
</dbReference>
<accession>A0A1B1B757</accession>
<feature type="transmembrane region" description="Helical" evidence="6">
    <location>
        <begin position="358"/>
        <end position="378"/>
    </location>
</feature>
<proteinExistence type="predicted"/>
<evidence type="ECO:0000313" key="9">
    <source>
        <dbReference type="EMBL" id="MBP2048782.1"/>
    </source>
</evidence>
<dbReference type="KEGG" id="sgs:AVL59_38285"/>
<dbReference type="RefSeq" id="WP_067313803.1">
    <property type="nucleotide sequence ID" value="NZ_CP016279.1"/>
</dbReference>
<reference evidence="9 11" key="2">
    <citation type="submission" date="2021-03" db="EMBL/GenBank/DDBJ databases">
        <title>Genomic Encyclopedia of Type Strains, Phase IV (KMG-IV): sequencing the most valuable type-strain genomes for metagenomic binning, comparative biology and taxonomic classification.</title>
        <authorList>
            <person name="Goeker M."/>
        </authorList>
    </citation>
    <scope>NUCLEOTIDE SEQUENCE [LARGE SCALE GENOMIC DNA]</scope>
    <source>
        <strain evidence="9 11">DSM 40499</strain>
    </source>
</reference>
<dbReference type="OrthoDB" id="9814237at2"/>
<evidence type="ECO:0000313" key="10">
    <source>
        <dbReference type="Proteomes" id="UP000092659"/>
    </source>
</evidence>
<keyword evidence="11" id="KW-1185">Reference proteome</keyword>
<feature type="transmembrane region" description="Helical" evidence="6">
    <location>
        <begin position="331"/>
        <end position="352"/>
    </location>
</feature>
<evidence type="ECO:0000256" key="3">
    <source>
        <dbReference type="ARBA" id="ARBA00022692"/>
    </source>
</evidence>
<dbReference type="InterPro" id="IPR011701">
    <property type="entry name" value="MFS"/>
</dbReference>
<evidence type="ECO:0000256" key="2">
    <source>
        <dbReference type="ARBA" id="ARBA00022475"/>
    </source>
</evidence>
<dbReference type="PANTHER" id="PTHR43124">
    <property type="entry name" value="PURINE EFFLUX PUMP PBUE"/>
    <property type="match status" value="1"/>
</dbReference>
<evidence type="ECO:0000256" key="4">
    <source>
        <dbReference type="ARBA" id="ARBA00022989"/>
    </source>
</evidence>
<dbReference type="CDD" id="cd17324">
    <property type="entry name" value="MFS_NepI_like"/>
    <property type="match status" value="1"/>
</dbReference>
<keyword evidence="4 6" id="KW-1133">Transmembrane helix</keyword>
<keyword evidence="2" id="KW-1003">Cell membrane</keyword>
<feature type="domain" description="Major facilitator superfamily (MFS) profile" evidence="7">
    <location>
        <begin position="4"/>
        <end position="380"/>
    </location>
</feature>
<comment type="subcellular location">
    <subcellularLocation>
        <location evidence="1">Cell membrane</location>
        <topology evidence="1">Multi-pass membrane protein</topology>
    </subcellularLocation>
</comment>
<feature type="transmembrane region" description="Helical" evidence="6">
    <location>
        <begin position="133"/>
        <end position="152"/>
    </location>
</feature>
<dbReference type="InterPro" id="IPR050189">
    <property type="entry name" value="MFS_Efflux_Transporters"/>
</dbReference>
<evidence type="ECO:0000259" key="7">
    <source>
        <dbReference type="PROSITE" id="PS50850"/>
    </source>
</evidence>
<feature type="transmembrane region" description="Helical" evidence="6">
    <location>
        <begin position="103"/>
        <end position="121"/>
    </location>
</feature>
<dbReference type="InterPro" id="IPR036259">
    <property type="entry name" value="MFS_trans_sf"/>
</dbReference>
<evidence type="ECO:0000313" key="8">
    <source>
        <dbReference type="EMBL" id="ANP54666.1"/>
    </source>
</evidence>
<feature type="transmembrane region" description="Helical" evidence="6">
    <location>
        <begin position="158"/>
        <end position="179"/>
    </location>
</feature>
<dbReference type="Gene3D" id="1.20.1250.20">
    <property type="entry name" value="MFS general substrate transporter like domains"/>
    <property type="match status" value="1"/>
</dbReference>
<dbReference type="InterPro" id="IPR020846">
    <property type="entry name" value="MFS_dom"/>
</dbReference>
<protein>
    <submittedName>
        <fullName evidence="9">DHA1 family inner membrane transport protein</fullName>
    </submittedName>
    <submittedName>
        <fullName evidence="8">MFS transporter</fullName>
    </submittedName>
</protein>
<feature type="transmembrane region" description="Helical" evidence="6">
    <location>
        <begin position="200"/>
        <end position="220"/>
    </location>
</feature>
<evidence type="ECO:0000256" key="1">
    <source>
        <dbReference type="ARBA" id="ARBA00004651"/>
    </source>
</evidence>
<dbReference type="AlphaFoldDB" id="A0A1B1B757"/>
<reference evidence="8 10" key="1">
    <citation type="submission" date="2016-06" db="EMBL/GenBank/DDBJ databases">
        <title>Complete genome sequence of Streptomyces griseochromogenes ATCC 14511, the Blasticidin S producer.</title>
        <authorList>
            <person name="Wu L."/>
        </authorList>
    </citation>
    <scope>NUCLEOTIDE SEQUENCE [LARGE SCALE GENOMIC DNA]</scope>
    <source>
        <strain evidence="8 10">ATCC 14511</strain>
    </source>
</reference>
<dbReference type="Proteomes" id="UP000092659">
    <property type="component" value="Chromosome"/>
</dbReference>
<feature type="transmembrane region" description="Helical" evidence="6">
    <location>
        <begin position="267"/>
        <end position="286"/>
    </location>
</feature>
<dbReference type="EMBL" id="CP016279">
    <property type="protein sequence ID" value="ANP54666.1"/>
    <property type="molecule type" value="Genomic_DNA"/>
</dbReference>
<feature type="transmembrane region" description="Helical" evidence="6">
    <location>
        <begin position="232"/>
        <end position="255"/>
    </location>
</feature>
<evidence type="ECO:0000256" key="5">
    <source>
        <dbReference type="ARBA" id="ARBA00023136"/>
    </source>
</evidence>
<dbReference type="Proteomes" id="UP001519309">
    <property type="component" value="Unassembled WGS sequence"/>
</dbReference>
<name>A0A1B1B757_9ACTN</name>
<dbReference type="SUPFAM" id="SSF103473">
    <property type="entry name" value="MFS general substrate transporter"/>
    <property type="match status" value="1"/>
</dbReference>
<keyword evidence="5 6" id="KW-0472">Membrane</keyword>
<feature type="transmembrane region" description="Helical" evidence="6">
    <location>
        <begin position="70"/>
        <end position="91"/>
    </location>
</feature>
<dbReference type="STRING" id="68214.AVL59_38285"/>
<evidence type="ECO:0000313" key="11">
    <source>
        <dbReference type="Proteomes" id="UP001519309"/>
    </source>
</evidence>
<dbReference type="Pfam" id="PF07690">
    <property type="entry name" value="MFS_1"/>
    <property type="match status" value="1"/>
</dbReference>
<feature type="transmembrane region" description="Helical" evidence="6">
    <location>
        <begin position="42"/>
        <end position="63"/>
    </location>
</feature>
<dbReference type="GO" id="GO:0005886">
    <property type="term" value="C:plasma membrane"/>
    <property type="evidence" value="ECO:0007669"/>
    <property type="project" value="UniProtKB-SubCell"/>
</dbReference>
<keyword evidence="3 6" id="KW-0812">Transmembrane</keyword>
<evidence type="ECO:0000256" key="6">
    <source>
        <dbReference type="SAM" id="Phobius"/>
    </source>
</evidence>
<gene>
    <name evidence="8" type="ORF">AVL59_38285</name>
    <name evidence="9" type="ORF">J2Z21_001707</name>
</gene>
<dbReference type="EMBL" id="JAGGLP010000003">
    <property type="protein sequence ID" value="MBP2048782.1"/>
    <property type="molecule type" value="Genomic_DNA"/>
</dbReference>
<dbReference type="GO" id="GO:0022857">
    <property type="term" value="F:transmembrane transporter activity"/>
    <property type="evidence" value="ECO:0007669"/>
    <property type="project" value="InterPro"/>
</dbReference>
<feature type="transmembrane region" description="Helical" evidence="6">
    <location>
        <begin position="292"/>
        <end position="310"/>
    </location>
</feature>
<sequence>MPLALLALAVGAFGIGTTEFVMMGLLPDVADDLYISVPTAGHLVSAYALGVVVGAPLLAAVTARMSRRKVLMALMALFVAGNALSALAPGYDSLLAARFLSGLPHGAFFGVGAVVATNLVAPERKARSVSLMFLGLTVANIAGVPAATLMGQHLGWRATFLGVSAIGLAAIASLALLIPHDHTHAPSTGLRGELAALRSLPVWLALGTTVAGFGALFAAYSYVTPMLTDSAGFAESGVTVLLALFGVGATAGNLLGGRLADHSMRGTLFGGLASLVAVLLLFPLLMRAEWSAALAVALLGMAAFVTGSPLQLMVMEKAAAAPSLASSANQAAFNLANAGGAWIGGLALAAGFGVTSPAVAGAALAVLGLGVAAVAYAVDRRREVAHAGRVVATHVPEPSGALHH</sequence>